<dbReference type="AlphaFoldDB" id="A0A2P2E4C1"/>
<evidence type="ECO:0000313" key="2">
    <source>
        <dbReference type="Proteomes" id="UP000245133"/>
    </source>
</evidence>
<evidence type="ECO:0008006" key="3">
    <source>
        <dbReference type="Google" id="ProtNLM"/>
    </source>
</evidence>
<dbReference type="RefSeq" id="WP_108978003.1">
    <property type="nucleotide sequence ID" value="NZ_BFBB01000008.1"/>
</dbReference>
<dbReference type="EMBL" id="BFBB01000008">
    <property type="protein sequence ID" value="GBF51694.1"/>
    <property type="molecule type" value="Genomic_DNA"/>
</dbReference>
<dbReference type="OrthoDB" id="609840at2"/>
<reference evidence="1 2" key="1">
    <citation type="submission" date="2018-02" db="EMBL/GenBank/DDBJ databases">
        <title>Novel Leptospira species isolated from soil and water in Japan.</title>
        <authorList>
            <person name="Nakao R."/>
            <person name="Masuzawa T."/>
        </authorList>
    </citation>
    <scope>NUCLEOTIDE SEQUENCE [LARGE SCALE GENOMIC DNA]</scope>
    <source>
        <strain evidence="1 2">YH101</strain>
    </source>
</reference>
<comment type="caution">
    <text evidence="1">The sequence shown here is derived from an EMBL/GenBank/DDBJ whole genome shotgun (WGS) entry which is preliminary data.</text>
</comment>
<gene>
    <name evidence="1" type="ORF">LPTSP4_32320</name>
</gene>
<proteinExistence type="predicted"/>
<protein>
    <recommendedName>
        <fullName evidence="3">Transferase</fullName>
    </recommendedName>
</protein>
<dbReference type="Gene3D" id="3.40.50.150">
    <property type="entry name" value="Vaccinia Virus protein VP39"/>
    <property type="match status" value="1"/>
</dbReference>
<organism evidence="1 2">
    <name type="scientific">Leptospira ryugenii</name>
    <dbReference type="NCBI Taxonomy" id="1917863"/>
    <lineage>
        <taxon>Bacteria</taxon>
        <taxon>Pseudomonadati</taxon>
        <taxon>Spirochaetota</taxon>
        <taxon>Spirochaetia</taxon>
        <taxon>Leptospirales</taxon>
        <taxon>Leptospiraceae</taxon>
        <taxon>Leptospira</taxon>
    </lineage>
</organism>
<dbReference type="InterPro" id="IPR029063">
    <property type="entry name" value="SAM-dependent_MTases_sf"/>
</dbReference>
<sequence>MFLLFPGRHHLLTKFQAEYLKQLEKGGLKKAILLNGSPWGVDSSISGLVVPITSANHHSTRRNPLPFYQRAMMVQEFSSQFSFPTFVYPIDDLGQSTQFAEYCLKKIQVESEGKLNLNPTNTILLCSSPVMSSYIKLGFSVLPVELDPYENDHFVSLQPWQVVEAIARNQEQEIGILEEYASAASVRFWKDYEVGKKVRMLFSDALIGDDGDLTESRDYNTYVREMDEIADLKFQETKDFIVSGRIGDIGCAVGSWIKLASQLPPLRESDFYGVEIARKLFDICEQRKENGDFGTENVFFLRKNAVSGLVFPENSMKTIHTSSLTHEIFSYGSMESLHSFIQNRYKELSYGGVWINRDVVGPENKDEIVYLWLNQDDGRFDLEPKEFFDKILKKEYLDSLSTFSRFFVFQREFRKERDYVLPFEQVQIEGKVYLRLKMEHACEFLSKKDYTDNWDSEMHEAFSFWKFSEWKHFLEDSGFQIHPKSQAYANPWILENRYKTKAEIFASQSREPTRIADLIPRPFPVTNMLLVGVKEG</sequence>
<keyword evidence="2" id="KW-1185">Reference proteome</keyword>
<dbReference type="Gene3D" id="3.40.50.620">
    <property type="entry name" value="HUPs"/>
    <property type="match status" value="1"/>
</dbReference>
<dbReference type="Proteomes" id="UP000245133">
    <property type="component" value="Unassembled WGS sequence"/>
</dbReference>
<evidence type="ECO:0000313" key="1">
    <source>
        <dbReference type="EMBL" id="GBF51694.1"/>
    </source>
</evidence>
<dbReference type="InterPro" id="IPR014729">
    <property type="entry name" value="Rossmann-like_a/b/a_fold"/>
</dbReference>
<accession>A0A2P2E4C1</accession>
<dbReference type="SUPFAM" id="SSF53335">
    <property type="entry name" value="S-adenosyl-L-methionine-dependent methyltransferases"/>
    <property type="match status" value="1"/>
</dbReference>
<name>A0A2P2E4C1_9LEPT</name>